<dbReference type="InterPro" id="IPR036264">
    <property type="entry name" value="Bact_exopeptidase_dim_dom"/>
</dbReference>
<organism evidence="2 3">
    <name type="scientific">Enorma phocaeensis</name>
    <dbReference type="NCBI Taxonomy" id="1871019"/>
    <lineage>
        <taxon>Bacteria</taxon>
        <taxon>Bacillati</taxon>
        <taxon>Actinomycetota</taxon>
        <taxon>Coriobacteriia</taxon>
        <taxon>Coriobacteriales</taxon>
        <taxon>Coriobacteriaceae</taxon>
        <taxon>Enorma</taxon>
    </lineage>
</organism>
<evidence type="ECO:0000259" key="1">
    <source>
        <dbReference type="Pfam" id="PF07687"/>
    </source>
</evidence>
<dbReference type="SUPFAM" id="SSF53187">
    <property type="entry name" value="Zn-dependent exopeptidases"/>
    <property type="match status" value="1"/>
</dbReference>
<protein>
    <submittedName>
        <fullName evidence="2">Amidohydrolase</fullName>
    </submittedName>
</protein>
<dbReference type="PANTHER" id="PTHR11014">
    <property type="entry name" value="PEPTIDASE M20 FAMILY MEMBER"/>
    <property type="match status" value="1"/>
</dbReference>
<dbReference type="Gene3D" id="3.40.630.10">
    <property type="entry name" value="Zn peptidases"/>
    <property type="match status" value="1"/>
</dbReference>
<dbReference type="PANTHER" id="PTHR11014:SF63">
    <property type="entry name" value="METALLOPEPTIDASE, PUTATIVE (AFU_ORTHOLOGUE AFUA_6G09600)-RELATED"/>
    <property type="match status" value="1"/>
</dbReference>
<accession>A0ABT7V6S8</accession>
<dbReference type="NCBIfam" id="TIGR01891">
    <property type="entry name" value="amidohydrolases"/>
    <property type="match status" value="1"/>
</dbReference>
<dbReference type="Pfam" id="PF01546">
    <property type="entry name" value="Peptidase_M20"/>
    <property type="match status" value="1"/>
</dbReference>
<dbReference type="Gene3D" id="3.30.70.360">
    <property type="match status" value="1"/>
</dbReference>
<dbReference type="RefSeq" id="WP_289544001.1">
    <property type="nucleotide sequence ID" value="NZ_JAUDDZ010000001.1"/>
</dbReference>
<dbReference type="InterPro" id="IPR011650">
    <property type="entry name" value="Peptidase_M20_dimer"/>
</dbReference>
<dbReference type="Proteomes" id="UP001529421">
    <property type="component" value="Unassembled WGS sequence"/>
</dbReference>
<comment type="caution">
    <text evidence="2">The sequence shown here is derived from an EMBL/GenBank/DDBJ whole genome shotgun (WGS) entry which is preliminary data.</text>
</comment>
<proteinExistence type="predicted"/>
<reference evidence="3" key="1">
    <citation type="submission" date="2023-06" db="EMBL/GenBank/DDBJ databases">
        <title>Identification and characterization of horizontal gene transfer across gut microbiota members of farm animals based on homology search.</title>
        <authorList>
            <person name="Zeman M."/>
            <person name="Kubasova T."/>
            <person name="Jahodarova E."/>
            <person name="Nykrynova M."/>
            <person name="Rychlik I."/>
        </authorList>
    </citation>
    <scope>NUCLEOTIDE SEQUENCE [LARGE SCALE GENOMIC DNA]</scope>
    <source>
        <strain evidence="3">154_Feed</strain>
    </source>
</reference>
<sequence>MMVGEKELHGHTHAVGDDAPAVLPGDVAAARPVAPGLRRGAAGDLEELVRIRRDLHRIPELDDELPQTTAYVRGVLEGLGCEVFEPCRSTVCAYFDLGRSETVAIRSDMDALPIQEATGLPFASCHEGRMHACGHDGHMAMALGAARWVDRVLAGKVQGVSADMLPRNVLVVFQPAEETTGGAKRVCDSGVFQRLGATRIFGFHLWPDLPEGALASRPGPLLARSSETTAVFHGRSAHVARWREGHDAVGAAARFVVGAKWLSRRLEQDEPCTLRFGHVVGGTVRNAVAGEATVEGSLRVFSDAMFDRARKEVGALAQTAADEEGCTFDLTFSEGYPPVTNDAGLFARVRSALPGLAELPEPLLIAEDFAFYQQAIPGVFLLLGTGTGIPLHADTFTFDERVLVRGLEAYRRLLLMA</sequence>
<name>A0ABT7V6S8_9ACTN</name>
<reference evidence="2 3" key="2">
    <citation type="submission" date="2023-06" db="EMBL/GenBank/DDBJ databases">
        <authorList>
            <person name="Zeman M."/>
            <person name="Kubasova T."/>
            <person name="Jahodarova E."/>
            <person name="Nykrynova M."/>
            <person name="Rychlik I."/>
        </authorList>
    </citation>
    <scope>NUCLEOTIDE SEQUENCE [LARGE SCALE GENOMIC DNA]</scope>
    <source>
        <strain evidence="2 3">154_Feed</strain>
    </source>
</reference>
<dbReference type="SUPFAM" id="SSF55031">
    <property type="entry name" value="Bacterial exopeptidase dimerisation domain"/>
    <property type="match status" value="1"/>
</dbReference>
<dbReference type="PIRSF" id="PIRSF005962">
    <property type="entry name" value="Pept_M20D_amidohydro"/>
    <property type="match status" value="1"/>
</dbReference>
<keyword evidence="3" id="KW-1185">Reference proteome</keyword>
<evidence type="ECO:0000313" key="2">
    <source>
        <dbReference type="EMBL" id="MDM8274198.1"/>
    </source>
</evidence>
<dbReference type="Pfam" id="PF07687">
    <property type="entry name" value="M20_dimer"/>
    <property type="match status" value="1"/>
</dbReference>
<evidence type="ECO:0000313" key="3">
    <source>
        <dbReference type="Proteomes" id="UP001529421"/>
    </source>
</evidence>
<feature type="domain" description="Peptidase M20 dimerisation" evidence="1">
    <location>
        <begin position="231"/>
        <end position="321"/>
    </location>
</feature>
<gene>
    <name evidence="2" type="ORF">QUW28_01615</name>
</gene>
<dbReference type="InterPro" id="IPR002933">
    <property type="entry name" value="Peptidase_M20"/>
</dbReference>
<dbReference type="EMBL" id="JAUDDZ010000001">
    <property type="protein sequence ID" value="MDM8274198.1"/>
    <property type="molecule type" value="Genomic_DNA"/>
</dbReference>
<dbReference type="InterPro" id="IPR017439">
    <property type="entry name" value="Amidohydrolase"/>
</dbReference>